<dbReference type="CDD" id="cd02000">
    <property type="entry name" value="TPP_E1_PDC_ADC_BCADC"/>
    <property type="match status" value="1"/>
</dbReference>
<dbReference type="EMBL" id="NOWF01000006">
    <property type="protein sequence ID" value="OYD07375.1"/>
    <property type="molecule type" value="Genomic_DNA"/>
</dbReference>
<keyword evidence="13" id="KW-1185">Reference proteome</keyword>
<evidence type="ECO:0000256" key="5">
    <source>
        <dbReference type="ARBA" id="ARBA00023002"/>
    </source>
</evidence>
<evidence type="ECO:0000256" key="3">
    <source>
        <dbReference type="ARBA" id="ARBA00012281"/>
    </source>
</evidence>
<evidence type="ECO:0000313" key="13">
    <source>
        <dbReference type="Proteomes" id="UP000215459"/>
    </source>
</evidence>
<dbReference type="GO" id="GO:0004739">
    <property type="term" value="F:pyruvate dehydrogenase (acetyl-transferring) activity"/>
    <property type="evidence" value="ECO:0007669"/>
    <property type="project" value="UniProtKB-UniRule"/>
</dbReference>
<dbReference type="AlphaFoldDB" id="A0A235B6Z3"/>
<dbReference type="Gene3D" id="3.40.50.970">
    <property type="match status" value="1"/>
</dbReference>
<dbReference type="Proteomes" id="UP000215459">
    <property type="component" value="Unassembled WGS sequence"/>
</dbReference>
<dbReference type="NCBIfam" id="TIGR03181">
    <property type="entry name" value="PDH_E1_alph_x"/>
    <property type="match status" value="1"/>
</dbReference>
<name>A0A235B6Z3_9BACL</name>
<comment type="subunit">
    <text evidence="2 10">Heterodimer of an alpha and a beta chain.</text>
</comment>
<dbReference type="RefSeq" id="WP_094264611.1">
    <property type="nucleotide sequence ID" value="NZ_NOWF01000006.1"/>
</dbReference>
<keyword evidence="6 10" id="KW-0786">Thiamine pyrophosphate</keyword>
<dbReference type="EC" id="1.2.4.1" evidence="3 10"/>
<dbReference type="GO" id="GO:0009083">
    <property type="term" value="P:branched-chain amino acid catabolic process"/>
    <property type="evidence" value="ECO:0007669"/>
    <property type="project" value="TreeGrafter"/>
</dbReference>
<dbReference type="InterPro" id="IPR017596">
    <property type="entry name" value="PdhA/BkdA"/>
</dbReference>
<evidence type="ECO:0000256" key="1">
    <source>
        <dbReference type="ARBA" id="ARBA00001964"/>
    </source>
</evidence>
<evidence type="ECO:0000313" key="12">
    <source>
        <dbReference type="EMBL" id="OYD07375.1"/>
    </source>
</evidence>
<comment type="cofactor">
    <cofactor evidence="1 10">
        <name>thiamine diphosphate</name>
        <dbReference type="ChEBI" id="CHEBI:58937"/>
    </cofactor>
</comment>
<evidence type="ECO:0000256" key="8">
    <source>
        <dbReference type="ARBA" id="ARBA00025211"/>
    </source>
</evidence>
<dbReference type="InterPro" id="IPR001017">
    <property type="entry name" value="DH_E1"/>
</dbReference>
<dbReference type="PANTHER" id="PTHR43380">
    <property type="entry name" value="2-OXOISOVALERATE DEHYDROGENASE SUBUNIT ALPHA, MITOCHONDRIAL"/>
    <property type="match status" value="1"/>
</dbReference>
<dbReference type="InterPro" id="IPR050771">
    <property type="entry name" value="Alpha-ketoacid_DH_E1_comp"/>
</dbReference>
<dbReference type="InterPro" id="IPR029061">
    <property type="entry name" value="THDP-binding"/>
</dbReference>
<dbReference type="OrthoDB" id="9766715at2"/>
<evidence type="ECO:0000256" key="6">
    <source>
        <dbReference type="ARBA" id="ARBA00023052"/>
    </source>
</evidence>
<evidence type="ECO:0000256" key="7">
    <source>
        <dbReference type="ARBA" id="ARBA00023317"/>
    </source>
</evidence>
<evidence type="ECO:0000259" key="11">
    <source>
        <dbReference type="Pfam" id="PF00676"/>
    </source>
</evidence>
<comment type="catalytic activity">
    <reaction evidence="9 10">
        <text>N(6)-[(R)-lipoyl]-L-lysyl-[protein] + pyruvate + H(+) = N(6)-[(R)-S(8)-acetyldihydrolipoyl]-L-lysyl-[protein] + CO2</text>
        <dbReference type="Rhea" id="RHEA:19189"/>
        <dbReference type="Rhea" id="RHEA-COMP:10474"/>
        <dbReference type="Rhea" id="RHEA-COMP:10478"/>
        <dbReference type="ChEBI" id="CHEBI:15361"/>
        <dbReference type="ChEBI" id="CHEBI:15378"/>
        <dbReference type="ChEBI" id="CHEBI:16526"/>
        <dbReference type="ChEBI" id="CHEBI:83099"/>
        <dbReference type="ChEBI" id="CHEBI:83111"/>
        <dbReference type="EC" id="1.2.4.1"/>
    </reaction>
</comment>
<evidence type="ECO:0000256" key="2">
    <source>
        <dbReference type="ARBA" id="ARBA00011870"/>
    </source>
</evidence>
<evidence type="ECO:0000256" key="10">
    <source>
        <dbReference type="RuleBase" id="RU366007"/>
    </source>
</evidence>
<evidence type="ECO:0000256" key="4">
    <source>
        <dbReference type="ARBA" id="ARBA00014159"/>
    </source>
</evidence>
<keyword evidence="5 10" id="KW-0560">Oxidoreductase</keyword>
<dbReference type="PANTHER" id="PTHR43380:SF1">
    <property type="entry name" value="2-OXOISOVALERATE DEHYDROGENASE SUBUNIT ALPHA, MITOCHONDRIAL"/>
    <property type="match status" value="1"/>
</dbReference>
<feature type="domain" description="Dehydrogenase E1 component" evidence="11">
    <location>
        <begin position="42"/>
        <end position="331"/>
    </location>
</feature>
<dbReference type="SUPFAM" id="SSF52518">
    <property type="entry name" value="Thiamin diphosphate-binding fold (THDP-binding)"/>
    <property type="match status" value="1"/>
</dbReference>
<gene>
    <name evidence="12" type="primary">pdhA</name>
    <name evidence="12" type="ORF">CHM34_10720</name>
</gene>
<dbReference type="Pfam" id="PF00676">
    <property type="entry name" value="E1_dh"/>
    <property type="match status" value="1"/>
</dbReference>
<keyword evidence="7 10" id="KW-0670">Pyruvate</keyword>
<proteinExistence type="predicted"/>
<evidence type="ECO:0000256" key="9">
    <source>
        <dbReference type="ARBA" id="ARBA00051231"/>
    </source>
</evidence>
<protein>
    <recommendedName>
        <fullName evidence="4 10">Pyruvate dehydrogenase E1 component subunit alpha</fullName>
        <ecNumber evidence="3 10">1.2.4.1</ecNumber>
    </recommendedName>
</protein>
<comment type="function">
    <text evidence="8 10">The pyruvate dehydrogenase complex catalyzes the overall conversion of pyruvate to acetyl-CoA and CO(2). It contains multiple copies of three enzymatic components: pyruvate dehydrogenase (E1), dihydrolipoamide acetyltransferase (E2) and lipoamide dehydrogenase (E3).</text>
</comment>
<organism evidence="12 13">
    <name type="scientific">Paludifilum halophilum</name>
    <dbReference type="NCBI Taxonomy" id="1642702"/>
    <lineage>
        <taxon>Bacteria</taxon>
        <taxon>Bacillati</taxon>
        <taxon>Bacillota</taxon>
        <taxon>Bacilli</taxon>
        <taxon>Bacillales</taxon>
        <taxon>Thermoactinomycetaceae</taxon>
        <taxon>Paludifilum</taxon>
    </lineage>
</organism>
<reference evidence="12 13" key="1">
    <citation type="submission" date="2017-07" db="EMBL/GenBank/DDBJ databases">
        <title>The genome sequence of Paludifilum halophilum highlights mechanisms for microbial adaptation to high salt environemnts.</title>
        <authorList>
            <person name="Belbahri L."/>
        </authorList>
    </citation>
    <scope>NUCLEOTIDE SEQUENCE [LARGE SCALE GENOMIC DNA]</scope>
    <source>
        <strain evidence="12 13">DSM 102817</strain>
    </source>
</reference>
<sequence length="361" mass="40659">MVDLKQMERVGIQLVRPDGHLTETGRDVWERMPEDRKRAFYQWMVQVRLFDRRSVTLQRQGRIGTYAPMEGQEAAQVGSALALGKEDWIFPSYREHGVAMVAGMPLDRILLYWMGRVEGNRAPEGVRVLPPYVPIATQIPQAMGAAWAAKMKREPSVAVAYFGDGATSEGDFHEACNFAGVFRLPVVFFCQNNHYAISVPFSRQSAVPTVAERASAYAIRGIQVDGNDVLAVYTAMEEAVRRGKNGEGATLIEAVTYRRGAHTTADDATRYREDSEVREWTEEKDPIARYERLLMEEGLLTPDRARKWEQRCRETVEAAVKEAEAAPAPPPSHLFAHVYKDLPPELVRQRRQLTGGDETHA</sequence>
<comment type="caution">
    <text evidence="12">The sequence shown here is derived from an EMBL/GenBank/DDBJ whole genome shotgun (WGS) entry which is preliminary data.</text>
</comment>
<accession>A0A235B6Z3</accession>